<comment type="subunit">
    <text evidence="4">Homodimer.</text>
</comment>
<dbReference type="InterPro" id="IPR013767">
    <property type="entry name" value="PAS_fold"/>
</dbReference>
<dbReference type="InterPro" id="IPR013654">
    <property type="entry name" value="PAS_2"/>
</dbReference>
<dbReference type="EC" id="2.7.13.3" evidence="5"/>
<keyword evidence="18" id="KW-1185">Reference proteome</keyword>
<dbReference type="InterPro" id="IPR052162">
    <property type="entry name" value="Sensor_kinase/Photoreceptor"/>
</dbReference>
<accession>A0ABR8BUE3</accession>
<evidence type="ECO:0000256" key="8">
    <source>
        <dbReference type="ARBA" id="ARBA00022606"/>
    </source>
</evidence>
<dbReference type="SMART" id="SM00086">
    <property type="entry name" value="PAC"/>
    <property type="match status" value="2"/>
</dbReference>
<dbReference type="InterPro" id="IPR001610">
    <property type="entry name" value="PAC"/>
</dbReference>
<dbReference type="Pfam" id="PF00360">
    <property type="entry name" value="PHY"/>
    <property type="match status" value="1"/>
</dbReference>
<dbReference type="InterPro" id="IPR013515">
    <property type="entry name" value="Phytochrome_cen-reg"/>
</dbReference>
<evidence type="ECO:0000313" key="17">
    <source>
        <dbReference type="EMBL" id="MBD2278307.1"/>
    </source>
</evidence>
<dbReference type="InterPro" id="IPR003661">
    <property type="entry name" value="HisK_dim/P_dom"/>
</dbReference>
<dbReference type="Pfam" id="PF01590">
    <property type="entry name" value="GAF"/>
    <property type="match status" value="2"/>
</dbReference>
<evidence type="ECO:0000256" key="11">
    <source>
        <dbReference type="ARBA" id="ARBA00022991"/>
    </source>
</evidence>
<dbReference type="SMART" id="SM00065">
    <property type="entry name" value="GAF"/>
    <property type="match status" value="2"/>
</dbReference>
<feature type="domain" description="Histidine kinase" evidence="14">
    <location>
        <begin position="996"/>
        <end position="1211"/>
    </location>
</feature>
<evidence type="ECO:0000313" key="18">
    <source>
        <dbReference type="Proteomes" id="UP000606721"/>
    </source>
</evidence>
<evidence type="ECO:0000256" key="9">
    <source>
        <dbReference type="ARBA" id="ARBA00022679"/>
    </source>
</evidence>
<dbReference type="Gene3D" id="3.30.450.270">
    <property type="match status" value="1"/>
</dbReference>
<dbReference type="EMBL" id="JACJQT010000016">
    <property type="protein sequence ID" value="MBD2278307.1"/>
    <property type="molecule type" value="Genomic_DNA"/>
</dbReference>
<comment type="catalytic activity">
    <reaction evidence="1">
        <text>ATP + protein L-histidine = ADP + protein N-phospho-L-histidine.</text>
        <dbReference type="EC" id="2.7.13.3"/>
    </reaction>
</comment>
<dbReference type="PANTHER" id="PTHR43304:SF1">
    <property type="entry name" value="PAC DOMAIN-CONTAINING PROTEIN"/>
    <property type="match status" value="1"/>
</dbReference>
<dbReference type="InterPro" id="IPR035965">
    <property type="entry name" value="PAS-like_dom_sf"/>
</dbReference>
<evidence type="ECO:0000259" key="13">
    <source>
        <dbReference type="PROSITE" id="PS50046"/>
    </source>
</evidence>
<keyword evidence="8" id="KW-0716">Sensory transduction</keyword>
<dbReference type="NCBIfam" id="TIGR00229">
    <property type="entry name" value="sensory_box"/>
    <property type="match status" value="2"/>
</dbReference>
<evidence type="ECO:0000256" key="2">
    <source>
        <dbReference type="ARBA" id="ARBA00002479"/>
    </source>
</evidence>
<dbReference type="InterPro" id="IPR013655">
    <property type="entry name" value="PAS_fold_3"/>
</dbReference>
<sequence length="1211" mass="138715">MSEINVLPVNTPIDLNNCDKEPIHIPSLIQPHGILIVLEEPKLNIIQISQNTIDLLGIPPQDILGKNLKVLFNNRQIQLIQKSLAEISEKLNPLDLCIHTKTRKQNFDAIIHKSNGFIILELEAVTANNKDDFLSFYQLVQPIICKMQKLVYLDEMWQIMVTEIRNLTGFDRVMIYKFDREGAGHVIAEDKLESLSPFLGLHCPASDVPKQARVLYTLNPLRLIPDVNYQSVELISLNNLGNNQPLDLSHSVLRSVSPIHIEYLKNMGVTASMSISLIREQKLWGLIACHNYLSPKYISYKLRTACELIGRVMSLEISAKEENEYLDYKLILKEVLSNFLNDFTKNDHYIETLIQNRSKLLELVAAEGVAVCDAEHITMIGKTPVLEEVKKIRNFLENLMFNQGVDNYIYETDCLSKIYPQAEKFKNVGSGLLAVMISQKYKQYIFWFRPELIQTVNWAGDPNKPVKITASGDVRLSPHKSFDLWQEIVKLKSLPWQQCEIAIAKELRNIIVGLLLQQSEKIAKINQQLMLALKAAQMGVWDWDLLKNLIVWSIGHDQLGVLLEQHFIDTYDAFKTLIDPRDRESVDLAIHKALVEQHDYYQEFRMLCPDGSIHWLESRGKFFFNDAGQAVRFLGTLVEISDRKLAEIQLQELNLELENRVKNRTVDLENSQAALQRQIEQERLVMAITLRIRQSLHLDQILNTAVNEVREFMQADRVFIYRFQSDYRDYSGYVVVESVDDAWTPALNAGVKNTYLMENTVRRYTQGGFLAIADIYTADLSECDRDLLAQFQIKAKLSVPIMQGQKLWGLLIANQCRTSRQWQPWEIDFLQKLATQVGIAIQQSELYQQLEQELQERQKIETALRRSENLFRSLNEFAPVGIFKTDTQGRMIYNNPSCQKICGFTLEQSLGESWINFIHFDDLEVFSPQWNEGVSTHQQLATEIRFVHEDKTVRICRLIAVPMFSDLNEFVGYVGTIEDITDNRLMEKMKSEFISIVSHELRTPLTSIRSSLGLLTTSGIRNNPEKMQRILDIAASNAERLTRLLNDILDLERLETNKFVLNKKSCDAMTLIHQAVDSIQTLAKEENISLQILGNSVQLWIDEDRILQTLVNLISNAFKFSPPHTTIKITVEETPDSHLFKIQDQGRGIPSDKIETIFGKFQQVDASDSREKGGTGLGLAICDTIIKQHGGKIWVESVVGEGSTFYFSIPK</sequence>
<keyword evidence="6" id="KW-0600">Photoreceptor protein</keyword>
<dbReference type="InterPro" id="IPR036890">
    <property type="entry name" value="HATPase_C_sf"/>
</dbReference>
<dbReference type="Gene3D" id="3.30.450.40">
    <property type="match status" value="2"/>
</dbReference>
<comment type="similarity">
    <text evidence="3">In the N-terminal section; belongs to the phytochrome family.</text>
</comment>
<evidence type="ECO:0000256" key="6">
    <source>
        <dbReference type="ARBA" id="ARBA00022543"/>
    </source>
</evidence>
<dbReference type="Pfam" id="PF08446">
    <property type="entry name" value="PAS_2"/>
    <property type="match status" value="1"/>
</dbReference>
<dbReference type="PROSITE" id="PS50109">
    <property type="entry name" value="HIS_KIN"/>
    <property type="match status" value="1"/>
</dbReference>
<evidence type="ECO:0000256" key="1">
    <source>
        <dbReference type="ARBA" id="ARBA00000085"/>
    </source>
</evidence>
<dbReference type="InterPro" id="IPR000014">
    <property type="entry name" value="PAS"/>
</dbReference>
<dbReference type="SMART" id="SM00387">
    <property type="entry name" value="HATPase_c"/>
    <property type="match status" value="1"/>
</dbReference>
<organism evidence="17 18">
    <name type="scientific">Aphanizomenon flos-aquae FACHB-1040</name>
    <dbReference type="NCBI Taxonomy" id="2692887"/>
    <lineage>
        <taxon>Bacteria</taxon>
        <taxon>Bacillati</taxon>
        <taxon>Cyanobacteriota</taxon>
        <taxon>Cyanophyceae</taxon>
        <taxon>Nostocales</taxon>
        <taxon>Aphanizomenonaceae</taxon>
        <taxon>Aphanizomenon</taxon>
    </lineage>
</organism>
<dbReference type="CDD" id="cd00082">
    <property type="entry name" value="HisKA"/>
    <property type="match status" value="1"/>
</dbReference>
<evidence type="ECO:0000259" key="14">
    <source>
        <dbReference type="PROSITE" id="PS50109"/>
    </source>
</evidence>
<feature type="domain" description="PAC" evidence="16">
    <location>
        <begin position="940"/>
        <end position="992"/>
    </location>
</feature>
<keyword evidence="10" id="KW-0418">Kinase</keyword>
<evidence type="ECO:0000256" key="7">
    <source>
        <dbReference type="ARBA" id="ARBA00022553"/>
    </source>
</evidence>
<dbReference type="PROSITE" id="PS50113">
    <property type="entry name" value="PAC"/>
    <property type="match status" value="2"/>
</dbReference>
<dbReference type="PROSITE" id="PS50046">
    <property type="entry name" value="PHYTOCHROME_2"/>
    <property type="match status" value="2"/>
</dbReference>
<dbReference type="Pfam" id="PF02518">
    <property type="entry name" value="HATPase_c"/>
    <property type="match status" value="1"/>
</dbReference>
<dbReference type="Gene3D" id="3.30.450.20">
    <property type="entry name" value="PAS domain"/>
    <property type="match status" value="3"/>
</dbReference>
<feature type="domain" description="Phytochrome chromophore attachment site" evidence="13">
    <location>
        <begin position="152"/>
        <end position="311"/>
    </location>
</feature>
<evidence type="ECO:0000259" key="15">
    <source>
        <dbReference type="PROSITE" id="PS50112"/>
    </source>
</evidence>
<dbReference type="InterPro" id="IPR043150">
    <property type="entry name" value="Phytochrome_PHY_sf"/>
</dbReference>
<dbReference type="InterPro" id="IPR029016">
    <property type="entry name" value="GAF-like_dom_sf"/>
</dbReference>
<dbReference type="SUPFAM" id="SSF55874">
    <property type="entry name" value="ATPase domain of HSP90 chaperone/DNA topoisomerase II/histidine kinase"/>
    <property type="match status" value="1"/>
</dbReference>
<dbReference type="InterPro" id="IPR003018">
    <property type="entry name" value="GAF"/>
</dbReference>
<dbReference type="SMART" id="SM00091">
    <property type="entry name" value="PAS"/>
    <property type="match status" value="3"/>
</dbReference>
<dbReference type="Pfam" id="PF00989">
    <property type="entry name" value="PAS"/>
    <property type="match status" value="1"/>
</dbReference>
<protein>
    <recommendedName>
        <fullName evidence="5">histidine kinase</fullName>
        <ecNumber evidence="5">2.7.13.3</ecNumber>
    </recommendedName>
</protein>
<dbReference type="InterPro" id="IPR016132">
    <property type="entry name" value="Phyto_chromo_attachment"/>
</dbReference>
<dbReference type="SUPFAM" id="SSF55785">
    <property type="entry name" value="PYP-like sensor domain (PAS domain)"/>
    <property type="match status" value="3"/>
</dbReference>
<dbReference type="InterPro" id="IPR003594">
    <property type="entry name" value="HATPase_dom"/>
</dbReference>
<name>A0ABR8BUE3_APHFL</name>
<proteinExistence type="inferred from homology"/>
<dbReference type="Proteomes" id="UP000606721">
    <property type="component" value="Unassembled WGS sequence"/>
</dbReference>
<evidence type="ECO:0000256" key="12">
    <source>
        <dbReference type="ARBA" id="ARBA00023170"/>
    </source>
</evidence>
<keyword evidence="11" id="KW-0157">Chromophore</keyword>
<evidence type="ECO:0000256" key="10">
    <source>
        <dbReference type="ARBA" id="ARBA00022777"/>
    </source>
</evidence>
<dbReference type="SMART" id="SM00388">
    <property type="entry name" value="HisKA"/>
    <property type="match status" value="1"/>
</dbReference>
<dbReference type="PANTHER" id="PTHR43304">
    <property type="entry name" value="PHYTOCHROME-LIKE PROTEIN CPH1"/>
    <property type="match status" value="1"/>
</dbReference>
<keyword evidence="9" id="KW-0808">Transferase</keyword>
<keyword evidence="12" id="KW-0675">Receptor</keyword>
<evidence type="ECO:0000256" key="4">
    <source>
        <dbReference type="ARBA" id="ARBA00011738"/>
    </source>
</evidence>
<comment type="caution">
    <text evidence="17">The sequence shown here is derived from an EMBL/GenBank/DDBJ whole genome shotgun (WGS) entry which is preliminary data.</text>
</comment>
<dbReference type="Pfam" id="PF00512">
    <property type="entry name" value="HisKA"/>
    <property type="match status" value="1"/>
</dbReference>
<evidence type="ECO:0000256" key="3">
    <source>
        <dbReference type="ARBA" id="ARBA00006402"/>
    </source>
</evidence>
<dbReference type="SUPFAM" id="SSF55781">
    <property type="entry name" value="GAF domain-like"/>
    <property type="match status" value="3"/>
</dbReference>
<gene>
    <name evidence="17" type="ORF">H6F99_08335</name>
</gene>
<dbReference type="Pfam" id="PF08447">
    <property type="entry name" value="PAS_3"/>
    <property type="match status" value="1"/>
</dbReference>
<dbReference type="Gene3D" id="3.30.565.10">
    <property type="entry name" value="Histidine kinase-like ATPase, C-terminal domain"/>
    <property type="match status" value="1"/>
</dbReference>
<reference evidence="17 18" key="1">
    <citation type="journal article" date="2020" name="ISME J.">
        <title>Comparative genomics reveals insights into cyanobacterial evolution and habitat adaptation.</title>
        <authorList>
            <person name="Chen M.Y."/>
            <person name="Teng W.K."/>
            <person name="Zhao L."/>
            <person name="Hu C.X."/>
            <person name="Zhou Y.K."/>
            <person name="Han B.P."/>
            <person name="Song L.R."/>
            <person name="Shu W.S."/>
        </authorList>
    </citation>
    <scope>NUCLEOTIDE SEQUENCE [LARGE SCALE GENOMIC DNA]</scope>
    <source>
        <strain evidence="17 18">FACHB-1040</strain>
    </source>
</reference>
<keyword evidence="7" id="KW-0597">Phosphoprotein</keyword>
<feature type="domain" description="Phytochrome chromophore attachment site" evidence="13">
    <location>
        <begin position="697"/>
        <end position="836"/>
    </location>
</feature>
<feature type="domain" description="PAS" evidence="15">
    <location>
        <begin position="867"/>
        <end position="937"/>
    </location>
</feature>
<dbReference type="InterPro" id="IPR036097">
    <property type="entry name" value="HisK_dim/P_sf"/>
</dbReference>
<dbReference type="InterPro" id="IPR001294">
    <property type="entry name" value="Phytochrome"/>
</dbReference>
<dbReference type="RefSeq" id="WP_190382767.1">
    <property type="nucleotide sequence ID" value="NZ_JACJQT010000016.1"/>
</dbReference>
<dbReference type="InterPro" id="IPR000700">
    <property type="entry name" value="PAS-assoc_C"/>
</dbReference>
<dbReference type="Gene3D" id="1.10.287.130">
    <property type="match status" value="1"/>
</dbReference>
<dbReference type="SUPFAM" id="SSF47384">
    <property type="entry name" value="Homodimeric domain of signal transducing histidine kinase"/>
    <property type="match status" value="1"/>
</dbReference>
<evidence type="ECO:0000259" key="16">
    <source>
        <dbReference type="PROSITE" id="PS50113"/>
    </source>
</evidence>
<dbReference type="PRINTS" id="PR01033">
    <property type="entry name" value="PHYTOCHROME"/>
</dbReference>
<dbReference type="CDD" id="cd00130">
    <property type="entry name" value="PAS"/>
    <property type="match status" value="2"/>
</dbReference>
<dbReference type="PROSITE" id="PS50112">
    <property type="entry name" value="PAS"/>
    <property type="match status" value="1"/>
</dbReference>
<dbReference type="InterPro" id="IPR005467">
    <property type="entry name" value="His_kinase_dom"/>
</dbReference>
<comment type="function">
    <text evidence="2">Regulatory photoreceptor which exists in two forms that are reversibly interconvertible by light: the Pr form that absorbs maximally in the red region of the spectrum and the Pfr form that absorbs maximally in the far-red region. Photoconversion of Pr to Pfr induces an array of morphogenic responses, whereas reconversion of Pfr to Pr cancels the induction of those responses. Pfr controls the expression of a number of nuclear genes including those encoding the small subunit of ribulose-bisphosphate carboxylase, chlorophyll A/B binding protein, protochlorophyllide reductase, rRNA, etc. It also controls the expression of its own gene(s) in a negative feedback fashion.</text>
</comment>
<evidence type="ECO:0000256" key="5">
    <source>
        <dbReference type="ARBA" id="ARBA00012438"/>
    </source>
</evidence>
<feature type="domain" description="PAC" evidence="16">
    <location>
        <begin position="600"/>
        <end position="652"/>
    </location>
</feature>